<dbReference type="Proteomes" id="UP000823388">
    <property type="component" value="Chromosome 9K"/>
</dbReference>
<sequence length="49" mass="5676">MSNNGLGCRSQKLPPSNPESVKFSCFQKYRNGHYGVSFPLTRYFIFRSK</sequence>
<accession>A0A8T0NI79</accession>
<name>A0A8T0NI79_PANVG</name>
<reference evidence="1 2" key="1">
    <citation type="submission" date="2020-05" db="EMBL/GenBank/DDBJ databases">
        <title>WGS assembly of Panicum virgatum.</title>
        <authorList>
            <person name="Lovell J.T."/>
            <person name="Jenkins J."/>
            <person name="Shu S."/>
            <person name="Juenger T.E."/>
            <person name="Schmutz J."/>
        </authorList>
    </citation>
    <scope>NUCLEOTIDE SEQUENCE [LARGE SCALE GENOMIC DNA]</scope>
    <source>
        <strain evidence="2">cv. AP13</strain>
    </source>
</reference>
<dbReference type="AlphaFoldDB" id="A0A8T0NI79"/>
<comment type="caution">
    <text evidence="1">The sequence shown here is derived from an EMBL/GenBank/DDBJ whole genome shotgun (WGS) entry which is preliminary data.</text>
</comment>
<evidence type="ECO:0000313" key="1">
    <source>
        <dbReference type="EMBL" id="KAG2546796.1"/>
    </source>
</evidence>
<dbReference type="EMBL" id="CM029053">
    <property type="protein sequence ID" value="KAG2546796.1"/>
    <property type="molecule type" value="Genomic_DNA"/>
</dbReference>
<gene>
    <name evidence="1" type="ORF">PVAP13_9KG045757</name>
</gene>
<organism evidence="1 2">
    <name type="scientific">Panicum virgatum</name>
    <name type="common">Blackwell switchgrass</name>
    <dbReference type="NCBI Taxonomy" id="38727"/>
    <lineage>
        <taxon>Eukaryota</taxon>
        <taxon>Viridiplantae</taxon>
        <taxon>Streptophyta</taxon>
        <taxon>Embryophyta</taxon>
        <taxon>Tracheophyta</taxon>
        <taxon>Spermatophyta</taxon>
        <taxon>Magnoliopsida</taxon>
        <taxon>Liliopsida</taxon>
        <taxon>Poales</taxon>
        <taxon>Poaceae</taxon>
        <taxon>PACMAD clade</taxon>
        <taxon>Panicoideae</taxon>
        <taxon>Panicodae</taxon>
        <taxon>Paniceae</taxon>
        <taxon>Panicinae</taxon>
        <taxon>Panicum</taxon>
        <taxon>Panicum sect. Hiantes</taxon>
    </lineage>
</organism>
<proteinExistence type="predicted"/>
<evidence type="ECO:0000313" key="2">
    <source>
        <dbReference type="Proteomes" id="UP000823388"/>
    </source>
</evidence>
<keyword evidence="2" id="KW-1185">Reference proteome</keyword>
<protein>
    <submittedName>
        <fullName evidence="1">Uncharacterized protein</fullName>
    </submittedName>
</protein>